<evidence type="ECO:0000256" key="7">
    <source>
        <dbReference type="ARBA" id="ARBA00023033"/>
    </source>
</evidence>
<keyword evidence="4" id="KW-0479">Metal-binding</keyword>
<evidence type="ECO:0000259" key="8">
    <source>
        <dbReference type="PROSITE" id="PS51085"/>
    </source>
</evidence>
<dbReference type="PRINTS" id="PR00359">
    <property type="entry name" value="BP450"/>
</dbReference>
<comment type="similarity">
    <text evidence="2">Belongs to the cytochrome P450 family.</text>
</comment>
<dbReference type="PROSITE" id="PS51384">
    <property type="entry name" value="FAD_FR"/>
    <property type="match status" value="1"/>
</dbReference>
<dbReference type="CDD" id="cd11078">
    <property type="entry name" value="CYP130-like"/>
    <property type="match status" value="1"/>
</dbReference>
<dbReference type="InterPro" id="IPR017972">
    <property type="entry name" value="Cyt_P450_CS"/>
</dbReference>
<dbReference type="PROSITE" id="PS51085">
    <property type="entry name" value="2FE2S_FER_2"/>
    <property type="match status" value="1"/>
</dbReference>
<dbReference type="Pfam" id="PF00067">
    <property type="entry name" value="p450"/>
    <property type="match status" value="1"/>
</dbReference>
<dbReference type="Gene3D" id="3.10.20.30">
    <property type="match status" value="1"/>
</dbReference>
<evidence type="ECO:0000256" key="3">
    <source>
        <dbReference type="ARBA" id="ARBA00022617"/>
    </source>
</evidence>
<dbReference type="SUPFAM" id="SSF63380">
    <property type="entry name" value="Riboflavin synthase domain-like"/>
    <property type="match status" value="1"/>
</dbReference>
<dbReference type="SMR" id="A0A5M3YNR0"/>
<evidence type="ECO:0000313" key="11">
    <source>
        <dbReference type="EMBL" id="UYF94201.1"/>
    </source>
</evidence>
<feature type="domain" description="FAD-binding FR-type" evidence="9">
    <location>
        <begin position="461"/>
        <end position="561"/>
    </location>
</feature>
<dbReference type="GO" id="GO:0016705">
    <property type="term" value="F:oxidoreductase activity, acting on paired donors, with incorporation or reduction of molecular oxygen"/>
    <property type="evidence" value="ECO:0007669"/>
    <property type="project" value="InterPro"/>
</dbReference>
<dbReference type="InterPro" id="IPR017927">
    <property type="entry name" value="FAD-bd_FR_type"/>
</dbReference>
<dbReference type="InterPro" id="IPR006058">
    <property type="entry name" value="2Fe2S_fd_BS"/>
</dbReference>
<keyword evidence="12" id="KW-1185">Reference proteome</keyword>
<dbReference type="GeneID" id="83624348"/>
<protein>
    <submittedName>
        <fullName evidence="10">Cytochrome P450 hydroxylase</fullName>
    </submittedName>
    <submittedName>
        <fullName evidence="11">Cytochrome P450/oxidoreductase</fullName>
    </submittedName>
</protein>
<dbReference type="GO" id="GO:0004497">
    <property type="term" value="F:monooxygenase activity"/>
    <property type="evidence" value="ECO:0007669"/>
    <property type="project" value="UniProtKB-KW"/>
</dbReference>
<dbReference type="EMBL" id="CP106982">
    <property type="protein sequence ID" value="UYF94201.1"/>
    <property type="molecule type" value="Genomic_DNA"/>
</dbReference>
<dbReference type="AlphaFoldDB" id="A0A5M3YNR0"/>
<dbReference type="PANTHER" id="PTHR46696">
    <property type="entry name" value="P450, PUTATIVE (EUROFUNG)-RELATED"/>
    <property type="match status" value="1"/>
</dbReference>
<evidence type="ECO:0000313" key="10">
    <source>
        <dbReference type="EMBL" id="GES40725.1"/>
    </source>
</evidence>
<dbReference type="SUPFAM" id="SSF48264">
    <property type="entry name" value="Cytochrome P450"/>
    <property type="match status" value="1"/>
</dbReference>
<dbReference type="Gene3D" id="1.10.630.10">
    <property type="entry name" value="Cytochrome P450"/>
    <property type="match status" value="1"/>
</dbReference>
<dbReference type="GO" id="GO:0020037">
    <property type="term" value="F:heme binding"/>
    <property type="evidence" value="ECO:0007669"/>
    <property type="project" value="InterPro"/>
</dbReference>
<reference evidence="10 12" key="1">
    <citation type="journal article" date="2018" name="Biodegradation">
        <title>1,4-Dioxane degradation characteristics of Rhodococcus aetherivorans JCM 14343.</title>
        <authorList>
            <person name="Inoue D."/>
            <person name="Tsunoda T."/>
            <person name="Yamamoto N."/>
            <person name="Ike M."/>
            <person name="Sei K."/>
        </authorList>
    </citation>
    <scope>NUCLEOTIDE SEQUENCE [LARGE SCALE GENOMIC DNA]</scope>
    <source>
        <strain evidence="10 12">JCM 14343</strain>
    </source>
</reference>
<dbReference type="InterPro" id="IPR001128">
    <property type="entry name" value="Cyt_P450"/>
</dbReference>
<keyword evidence="7" id="KW-0503">Monooxygenase</keyword>
<dbReference type="CDD" id="cd00207">
    <property type="entry name" value="fer2"/>
    <property type="match status" value="1"/>
</dbReference>
<dbReference type="Pfam" id="PF00111">
    <property type="entry name" value="Fer2"/>
    <property type="match status" value="1"/>
</dbReference>
<dbReference type="InterPro" id="IPR036396">
    <property type="entry name" value="Cyt_P450_sf"/>
</dbReference>
<dbReference type="Gene3D" id="3.40.50.80">
    <property type="entry name" value="Nucleotide-binding domain of ferredoxin-NADP reductase (FNR) module"/>
    <property type="match status" value="1"/>
</dbReference>
<evidence type="ECO:0000256" key="4">
    <source>
        <dbReference type="ARBA" id="ARBA00022723"/>
    </source>
</evidence>
<dbReference type="EMBL" id="BLAH01000255">
    <property type="protein sequence ID" value="GES40725.1"/>
    <property type="molecule type" value="Genomic_DNA"/>
</dbReference>
<dbReference type="SUPFAM" id="SSF52343">
    <property type="entry name" value="Ferredoxin reductase-like, C-terminal NADP-linked domain"/>
    <property type="match status" value="1"/>
</dbReference>
<dbReference type="PROSITE" id="PS00086">
    <property type="entry name" value="CYTOCHROME_P450"/>
    <property type="match status" value="1"/>
</dbReference>
<dbReference type="InterPro" id="IPR012675">
    <property type="entry name" value="Beta-grasp_dom_sf"/>
</dbReference>
<dbReference type="PANTHER" id="PTHR46696:SF6">
    <property type="entry name" value="P450, PUTATIVE (EUROFUNG)-RELATED"/>
    <property type="match status" value="1"/>
</dbReference>
<evidence type="ECO:0000256" key="1">
    <source>
        <dbReference type="ARBA" id="ARBA00001971"/>
    </source>
</evidence>
<sequence>MSASVPASAPACPVDHAALAGGCPVSANAAAFDPFGSAYQTDPAESLRWSRDEEPVFYSPELGYWVVTRYEDVKAVFRDNILFSPAIALEKITPVSAEATATLARYDYAMARTLVNEDEPAHMPRRRALMDPFTPKELAHHEAMVRRLTREYVDRFVESGKADLVDEMLWEVPLTVALHFLGVPEEDMATMRKYSIAHTVNTWGRPAPEEQVAVAEAVGRFWQYAGTVLEKMRQDPSGHGWMPYGIRKQREMPDVVTDSYLHSMMMAGIVAAHETTANASANAFKLLLENRAVWEEICADPSLIPNAVEECLRHSGSVAAWRRVATADTRIGDVDIPAGAKLLVVNASANHDERHFERPDEFDIRRPNSSDHLTFGYGSHQCMGKNLARMEMQIFLEELTTRLPHMELVPDQEFTYLPNTSFRGPDHVWVQWDPQANPERTDPAVLHRHQPVTIGEPAARAVSRTVTVERLDRIADDVLRLVLRDAGGKTLPTWTPGAHIDLDLGALSRQYSLCGAPDAPSYEIAVHLDPESRGGSRYIHEQLEVGSPLRMRGPRNHFALDPGAEHYVFVAGGIGITPVLAMADHARARGWSYELHYCGRNRSGMAYLERVAGHGDRAALHVSEEGTRIDLAALLAEPAPGVQIYACGPGRLLAGLEDASRNWPDGALHVEHFTSSLAALDPDVEHAFDLELRDSGLTVRVEPTQTVLDALRANNIDVPSDCEEGLCGSCEVAVLDGEVDHRDTVLTKAERAANRQMMTCCSRACGDRLALRL</sequence>
<dbReference type="PROSITE" id="PS00197">
    <property type="entry name" value="2FE2S_FER_1"/>
    <property type="match status" value="1"/>
</dbReference>
<dbReference type="InterPro" id="IPR001041">
    <property type="entry name" value="2Fe-2S_ferredoxin-type"/>
</dbReference>
<dbReference type="CDD" id="cd06185">
    <property type="entry name" value="PDR_like"/>
    <property type="match status" value="1"/>
</dbReference>
<evidence type="ECO:0000313" key="12">
    <source>
        <dbReference type="Proteomes" id="UP000325466"/>
    </source>
</evidence>
<gene>
    <name evidence="11" type="ORF">OCS65_28010</name>
    <name evidence="10" type="ORF">RAJCM14343_6020</name>
</gene>
<organism evidence="11 13">
    <name type="scientific">Rhodococcus aetherivorans</name>
    <dbReference type="NCBI Taxonomy" id="191292"/>
    <lineage>
        <taxon>Bacteria</taxon>
        <taxon>Bacillati</taxon>
        <taxon>Actinomycetota</taxon>
        <taxon>Actinomycetes</taxon>
        <taxon>Mycobacteriales</taxon>
        <taxon>Nocardiaceae</taxon>
        <taxon>Rhodococcus</taxon>
    </lineage>
</organism>
<reference evidence="10" key="2">
    <citation type="submission" date="2019-10" db="EMBL/GenBank/DDBJ databases">
        <title>Draft genome sequence of Rhodococcus aetherivorans JCM 14343.</title>
        <authorList>
            <person name="Inoue D."/>
            <person name="Nakazawa M."/>
            <person name="Yamamoto N."/>
            <person name="Sei K."/>
            <person name="Ike M."/>
        </authorList>
    </citation>
    <scope>NUCLEOTIDE SEQUENCE</scope>
    <source>
        <strain evidence="10">JCM 14343</strain>
    </source>
</reference>
<dbReference type="GO" id="GO:0051537">
    <property type="term" value="F:2 iron, 2 sulfur cluster binding"/>
    <property type="evidence" value="ECO:0007669"/>
    <property type="project" value="InterPro"/>
</dbReference>
<name>A0A5M3YNR0_9NOCA</name>
<reference evidence="11" key="3">
    <citation type="submission" date="2022-09" db="EMBL/GenBank/DDBJ databases">
        <title>The genome sequence of Rhodococcus aetherivorans N1.</title>
        <authorList>
            <person name="Jiang W."/>
        </authorList>
    </citation>
    <scope>NUCLEOTIDE SEQUENCE</scope>
    <source>
        <strain evidence="11">N1</strain>
    </source>
</reference>
<dbReference type="SUPFAM" id="SSF54292">
    <property type="entry name" value="2Fe-2S ferredoxin-like"/>
    <property type="match status" value="1"/>
</dbReference>
<evidence type="ECO:0000256" key="6">
    <source>
        <dbReference type="ARBA" id="ARBA00023004"/>
    </source>
</evidence>
<keyword evidence="6" id="KW-0408">Iron</keyword>
<evidence type="ECO:0000313" key="13">
    <source>
        <dbReference type="Proteomes" id="UP001163947"/>
    </source>
</evidence>
<comment type="cofactor">
    <cofactor evidence="1">
        <name>heme</name>
        <dbReference type="ChEBI" id="CHEBI:30413"/>
    </cofactor>
</comment>
<evidence type="ECO:0000259" key="9">
    <source>
        <dbReference type="PROSITE" id="PS51384"/>
    </source>
</evidence>
<keyword evidence="5" id="KW-0560">Oxidoreductase</keyword>
<proteinExistence type="inferred from homology"/>
<dbReference type="Gene3D" id="2.40.30.10">
    <property type="entry name" value="Translation factors"/>
    <property type="match status" value="1"/>
</dbReference>
<accession>A0A5M3YNR0</accession>
<dbReference type="RefSeq" id="WP_043798771.1">
    <property type="nucleotide sequence ID" value="NZ_BAAAYP010000004.1"/>
</dbReference>
<dbReference type="InterPro" id="IPR036010">
    <property type="entry name" value="2Fe-2S_ferredoxin-like_sf"/>
</dbReference>
<dbReference type="InterPro" id="IPR017938">
    <property type="entry name" value="Riboflavin_synthase-like_b-brl"/>
</dbReference>
<dbReference type="GO" id="GO:0005506">
    <property type="term" value="F:iron ion binding"/>
    <property type="evidence" value="ECO:0007669"/>
    <property type="project" value="InterPro"/>
</dbReference>
<dbReference type="InterPro" id="IPR002397">
    <property type="entry name" value="Cyt_P450_B"/>
</dbReference>
<evidence type="ECO:0000256" key="2">
    <source>
        <dbReference type="ARBA" id="ARBA00010617"/>
    </source>
</evidence>
<dbReference type="InterPro" id="IPR039261">
    <property type="entry name" value="FNR_nucleotide-bd"/>
</dbReference>
<feature type="domain" description="2Fe-2S ferredoxin-type" evidence="8">
    <location>
        <begin position="686"/>
        <end position="773"/>
    </location>
</feature>
<dbReference type="Proteomes" id="UP000325466">
    <property type="component" value="Unassembled WGS sequence"/>
</dbReference>
<evidence type="ECO:0000256" key="5">
    <source>
        <dbReference type="ARBA" id="ARBA00023002"/>
    </source>
</evidence>
<dbReference type="Proteomes" id="UP001163947">
    <property type="component" value="Chromosome"/>
</dbReference>
<dbReference type="KEGG" id="rav:AAT18_01265"/>
<keyword evidence="3" id="KW-0349">Heme</keyword>
<dbReference type="FunFam" id="1.10.630.10:FF:000018">
    <property type="entry name" value="Cytochrome P450 monooxygenase"/>
    <property type="match status" value="1"/>
</dbReference>